<dbReference type="RefSeq" id="WP_261295965.1">
    <property type="nucleotide sequence ID" value="NZ_JANQBK010000025.1"/>
</dbReference>
<proteinExistence type="predicted"/>
<keyword evidence="1" id="KW-0472">Membrane</keyword>
<reference evidence="3" key="1">
    <citation type="journal article" date="2019" name="Int. J. Syst. Evol. Microbiol.">
        <title>The Global Catalogue of Microorganisms (GCM) 10K type strain sequencing project: providing services to taxonomists for standard genome sequencing and annotation.</title>
        <authorList>
            <consortium name="The Broad Institute Genomics Platform"/>
            <consortium name="The Broad Institute Genome Sequencing Center for Infectious Disease"/>
            <person name="Wu L."/>
            <person name="Ma J."/>
        </authorList>
    </citation>
    <scope>NUCLEOTIDE SEQUENCE [LARGE SCALE GENOMIC DNA]</scope>
    <source>
        <strain evidence="3">KCTC 42739</strain>
    </source>
</reference>
<evidence type="ECO:0008006" key="4">
    <source>
        <dbReference type="Google" id="ProtNLM"/>
    </source>
</evidence>
<feature type="transmembrane region" description="Helical" evidence="1">
    <location>
        <begin position="17"/>
        <end position="38"/>
    </location>
</feature>
<evidence type="ECO:0000313" key="2">
    <source>
        <dbReference type="EMBL" id="MFC3582162.1"/>
    </source>
</evidence>
<organism evidence="2 3">
    <name type="scientific">Sphingomonas hylomeconis</name>
    <dbReference type="NCBI Taxonomy" id="1395958"/>
    <lineage>
        <taxon>Bacteria</taxon>
        <taxon>Pseudomonadati</taxon>
        <taxon>Pseudomonadota</taxon>
        <taxon>Alphaproteobacteria</taxon>
        <taxon>Sphingomonadales</taxon>
        <taxon>Sphingomonadaceae</taxon>
        <taxon>Sphingomonas</taxon>
    </lineage>
</organism>
<feature type="transmembrane region" description="Helical" evidence="1">
    <location>
        <begin position="205"/>
        <end position="225"/>
    </location>
</feature>
<comment type="caution">
    <text evidence="2">The sequence shown here is derived from an EMBL/GenBank/DDBJ whole genome shotgun (WGS) entry which is preliminary data.</text>
</comment>
<protein>
    <recommendedName>
        <fullName evidence="4">Adenylate cyclase</fullName>
    </recommendedName>
</protein>
<feature type="transmembrane region" description="Helical" evidence="1">
    <location>
        <begin position="50"/>
        <end position="70"/>
    </location>
</feature>
<keyword evidence="1" id="KW-1133">Transmembrane helix</keyword>
<accession>A0ABV7T3E4</accession>
<feature type="transmembrane region" description="Helical" evidence="1">
    <location>
        <begin position="173"/>
        <end position="193"/>
    </location>
</feature>
<feature type="transmembrane region" description="Helical" evidence="1">
    <location>
        <begin position="82"/>
        <end position="105"/>
    </location>
</feature>
<keyword evidence="3" id="KW-1185">Reference proteome</keyword>
<sequence>MATTFAPAPRMARKDRFFLNTSIAMATIVAAGFSLQLAMGRSSFAAPPVVHVHAVVFMGWVAIYVLQNVFAASQSLALHRRLGWIAAGWTVAMVVMGTLVTVRMVRAGNAPFFFTPLQFLILNPVSVLTFAGLTAAAIVRRRQTEWHRRLHFCGMALLLAPAFGRLLPMPLMIPYAYELTFLAVMVLPMLGILHDLRWRGSVHPGFVWGIGVMIGSTLLTEALIYSPAGPALYAAVTAGTPGAEVAPYAYPPFPGTPLITGRPASM</sequence>
<feature type="transmembrane region" description="Helical" evidence="1">
    <location>
        <begin position="117"/>
        <end position="138"/>
    </location>
</feature>
<evidence type="ECO:0000313" key="3">
    <source>
        <dbReference type="Proteomes" id="UP001595713"/>
    </source>
</evidence>
<keyword evidence="1" id="KW-0812">Transmembrane</keyword>
<evidence type="ECO:0000256" key="1">
    <source>
        <dbReference type="SAM" id="Phobius"/>
    </source>
</evidence>
<name>A0ABV7T3E4_9SPHN</name>
<dbReference type="EMBL" id="JBHRXP010000010">
    <property type="protein sequence ID" value="MFC3582162.1"/>
    <property type="molecule type" value="Genomic_DNA"/>
</dbReference>
<gene>
    <name evidence="2" type="ORF">ACFONA_18480</name>
</gene>
<feature type="transmembrane region" description="Helical" evidence="1">
    <location>
        <begin position="150"/>
        <end position="167"/>
    </location>
</feature>
<dbReference type="Proteomes" id="UP001595713">
    <property type="component" value="Unassembled WGS sequence"/>
</dbReference>